<dbReference type="PANTHER" id="PTHR12121">
    <property type="entry name" value="CARBON CATABOLITE REPRESSOR PROTEIN 4"/>
    <property type="match status" value="1"/>
</dbReference>
<dbReference type="Gene3D" id="3.60.10.10">
    <property type="entry name" value="Endonuclease/exonuclease/phosphatase"/>
    <property type="match status" value="1"/>
</dbReference>
<dbReference type="STRING" id="3988.B9S1N8"/>
<organism evidence="3 4">
    <name type="scientific">Ricinus communis</name>
    <name type="common">Castor bean</name>
    <dbReference type="NCBI Taxonomy" id="3988"/>
    <lineage>
        <taxon>Eukaryota</taxon>
        <taxon>Viridiplantae</taxon>
        <taxon>Streptophyta</taxon>
        <taxon>Embryophyta</taxon>
        <taxon>Tracheophyta</taxon>
        <taxon>Spermatophyta</taxon>
        <taxon>Magnoliopsida</taxon>
        <taxon>eudicotyledons</taxon>
        <taxon>Gunneridae</taxon>
        <taxon>Pentapetalae</taxon>
        <taxon>rosids</taxon>
        <taxon>fabids</taxon>
        <taxon>Malpighiales</taxon>
        <taxon>Euphorbiaceae</taxon>
        <taxon>Acalyphoideae</taxon>
        <taxon>Acalypheae</taxon>
        <taxon>Ricinus</taxon>
    </lineage>
</organism>
<dbReference type="GO" id="GO:0004535">
    <property type="term" value="F:poly(A)-specific ribonuclease activity"/>
    <property type="evidence" value="ECO:0007669"/>
    <property type="project" value="UniProtKB-EC"/>
</dbReference>
<name>B9S1N8_RICCO</name>
<evidence type="ECO:0000313" key="3">
    <source>
        <dbReference type="EMBL" id="EEF42507.1"/>
    </source>
</evidence>
<protein>
    <submittedName>
        <fullName evidence="3">RNA exonuclease NGL1, putative</fullName>
        <ecNumber evidence="3">3.1.13.4</ecNumber>
    </submittedName>
</protein>
<evidence type="ECO:0000313" key="4">
    <source>
        <dbReference type="Proteomes" id="UP000008311"/>
    </source>
</evidence>
<dbReference type="Pfam" id="PF03372">
    <property type="entry name" value="Exo_endo_phos"/>
    <property type="match status" value="1"/>
</dbReference>
<dbReference type="GO" id="GO:0003730">
    <property type="term" value="F:mRNA 3'-UTR binding"/>
    <property type="evidence" value="ECO:0000318"/>
    <property type="project" value="GO_Central"/>
</dbReference>
<feature type="domain" description="Endonuclease/exonuclease/phosphatase" evidence="2">
    <location>
        <begin position="109"/>
        <end position="431"/>
    </location>
</feature>
<dbReference type="eggNOG" id="KOG0620">
    <property type="taxonomic scope" value="Eukaryota"/>
</dbReference>
<keyword evidence="4" id="KW-1185">Reference proteome</keyword>
<keyword evidence="3" id="KW-0269">Exonuclease</keyword>
<accession>B9S1N8</accession>
<gene>
    <name evidence="3" type="ORF">RCOM_0866780</name>
</gene>
<dbReference type="Proteomes" id="UP000008311">
    <property type="component" value="Unassembled WGS sequence"/>
</dbReference>
<keyword evidence="3" id="KW-0378">Hydrolase</keyword>
<dbReference type="SUPFAM" id="SSF56219">
    <property type="entry name" value="DNase I-like"/>
    <property type="match status" value="1"/>
</dbReference>
<dbReference type="InParanoid" id="B9S1N8"/>
<proteinExistence type="predicted"/>
<dbReference type="FunCoup" id="B9S1N8">
    <property type="interactions" value="400"/>
</dbReference>
<dbReference type="InterPro" id="IPR005135">
    <property type="entry name" value="Endo/exonuclease/phosphatase"/>
</dbReference>
<dbReference type="InterPro" id="IPR050410">
    <property type="entry name" value="CCR4/nocturin_mRNA_transcr"/>
</dbReference>
<keyword evidence="3" id="KW-0540">Nuclease</keyword>
<dbReference type="EC" id="3.1.13.4" evidence="3"/>
<dbReference type="AlphaFoldDB" id="B9S1N8"/>
<reference evidence="4" key="1">
    <citation type="journal article" date="2010" name="Nat. Biotechnol.">
        <title>Draft genome sequence of the oilseed species Ricinus communis.</title>
        <authorList>
            <person name="Chan A.P."/>
            <person name="Crabtree J."/>
            <person name="Zhao Q."/>
            <person name="Lorenzi H."/>
            <person name="Orvis J."/>
            <person name="Puiu D."/>
            <person name="Melake-Berhan A."/>
            <person name="Jones K.M."/>
            <person name="Redman J."/>
            <person name="Chen G."/>
            <person name="Cahoon E.B."/>
            <person name="Gedil M."/>
            <person name="Stanke M."/>
            <person name="Haas B.J."/>
            <person name="Wortman J.R."/>
            <person name="Fraser-Liggett C.M."/>
            <person name="Ravel J."/>
            <person name="Rabinowicz P.D."/>
        </authorList>
    </citation>
    <scope>NUCLEOTIDE SEQUENCE [LARGE SCALE GENOMIC DNA]</scope>
    <source>
        <strain evidence="4">cv. Hale</strain>
    </source>
</reference>
<feature type="compositionally biased region" description="Basic and acidic residues" evidence="1">
    <location>
        <begin position="248"/>
        <end position="259"/>
    </location>
</feature>
<dbReference type="EMBL" id="EQ973844">
    <property type="protein sequence ID" value="EEF42507.1"/>
    <property type="molecule type" value="Genomic_DNA"/>
</dbReference>
<sequence>MGFSFWNLTGPRNPKELSLIYINSSFIILPESTTAARTAIATNTEKPKQRMLKLLVSLPTRLPFPSFTRTICMRKMTTAPSPISPKFIPVQAPHVFSTTKPDGIRVRLVSYNILAQVYVKSSYFPHCPSPSLKWKSRSKAILTILKNLEADFLCLQEVDEYDSFYKQNMEIHGYSSIYIQRSGQKRDGCGIFYKHDCAELLLEERIEYNDLVNSVQEEACLCGDKPIETDANGDKSVEPKNGASSKSTPEDRGDPNDPRVRLKRDCIGIMAAFRLKDAFRHIVIVANTHLYWDPEWADVKLAQAKYLLSRLSQFKILVSNQFECSPSLFLAGDFNSIPGDKVYQYVVSGNSSFAPTVECLDDLPIPLCSVYGHTRGEPPFTNCTPDFTNTLDYIFFSPDEKITPISFLELPEGNSPDVLGGLPNFYHPSDHLPIGAEFEISRE</sequence>
<dbReference type="PANTHER" id="PTHR12121:SF68">
    <property type="entry name" value="CARBON CATABOLITE REPRESSOR PROTEIN 4 HOMOLOG 4-RELATED"/>
    <property type="match status" value="1"/>
</dbReference>
<dbReference type="InterPro" id="IPR036691">
    <property type="entry name" value="Endo/exonu/phosph_ase_sf"/>
</dbReference>
<evidence type="ECO:0000259" key="2">
    <source>
        <dbReference type="Pfam" id="PF03372"/>
    </source>
</evidence>
<evidence type="ECO:0000256" key="1">
    <source>
        <dbReference type="SAM" id="MobiDB-lite"/>
    </source>
</evidence>
<feature type="region of interest" description="Disordered" evidence="1">
    <location>
        <begin position="231"/>
        <end position="259"/>
    </location>
</feature>